<evidence type="ECO:0000313" key="1">
    <source>
        <dbReference type="EMBL" id="AES99663.1"/>
    </source>
</evidence>
<dbReference type="SUPFAM" id="SSF52058">
    <property type="entry name" value="L domain-like"/>
    <property type="match status" value="1"/>
</dbReference>
<reference evidence="1 3" key="1">
    <citation type="journal article" date="2011" name="Nature">
        <title>The Medicago genome provides insight into the evolution of rhizobial symbioses.</title>
        <authorList>
            <person name="Young N.D."/>
            <person name="Debelle F."/>
            <person name="Oldroyd G.E."/>
            <person name="Geurts R."/>
            <person name="Cannon S.B."/>
            <person name="Udvardi M.K."/>
            <person name="Benedito V.A."/>
            <person name="Mayer K.F."/>
            <person name="Gouzy J."/>
            <person name="Schoof H."/>
            <person name="Van de Peer Y."/>
            <person name="Proost S."/>
            <person name="Cook D.R."/>
            <person name="Meyers B.C."/>
            <person name="Spannagl M."/>
            <person name="Cheung F."/>
            <person name="De Mita S."/>
            <person name="Krishnakumar V."/>
            <person name="Gundlach H."/>
            <person name="Zhou S."/>
            <person name="Mudge J."/>
            <person name="Bharti A.K."/>
            <person name="Murray J.D."/>
            <person name="Naoumkina M.A."/>
            <person name="Rosen B."/>
            <person name="Silverstein K.A."/>
            <person name="Tang H."/>
            <person name="Rombauts S."/>
            <person name="Zhao P.X."/>
            <person name="Zhou P."/>
            <person name="Barbe V."/>
            <person name="Bardou P."/>
            <person name="Bechner M."/>
            <person name="Bellec A."/>
            <person name="Berger A."/>
            <person name="Berges H."/>
            <person name="Bidwell S."/>
            <person name="Bisseling T."/>
            <person name="Choisne N."/>
            <person name="Couloux A."/>
            <person name="Denny R."/>
            <person name="Deshpande S."/>
            <person name="Dai X."/>
            <person name="Doyle J.J."/>
            <person name="Dudez A.M."/>
            <person name="Farmer A.D."/>
            <person name="Fouteau S."/>
            <person name="Franken C."/>
            <person name="Gibelin C."/>
            <person name="Gish J."/>
            <person name="Goldstein S."/>
            <person name="Gonzalez A.J."/>
            <person name="Green P.J."/>
            <person name="Hallab A."/>
            <person name="Hartog M."/>
            <person name="Hua A."/>
            <person name="Humphray S.J."/>
            <person name="Jeong D.H."/>
            <person name="Jing Y."/>
            <person name="Jocker A."/>
            <person name="Kenton S.M."/>
            <person name="Kim D.J."/>
            <person name="Klee K."/>
            <person name="Lai H."/>
            <person name="Lang C."/>
            <person name="Lin S."/>
            <person name="Macmil S.L."/>
            <person name="Magdelenat G."/>
            <person name="Matthews L."/>
            <person name="McCorrison J."/>
            <person name="Monaghan E.L."/>
            <person name="Mun J.H."/>
            <person name="Najar F.Z."/>
            <person name="Nicholson C."/>
            <person name="Noirot C."/>
            <person name="O'Bleness M."/>
            <person name="Paule C.R."/>
            <person name="Poulain J."/>
            <person name="Prion F."/>
            <person name="Qin B."/>
            <person name="Qu C."/>
            <person name="Retzel E.F."/>
            <person name="Riddle C."/>
            <person name="Sallet E."/>
            <person name="Samain S."/>
            <person name="Samson N."/>
            <person name="Sanders I."/>
            <person name="Saurat O."/>
            <person name="Scarpelli C."/>
            <person name="Schiex T."/>
            <person name="Segurens B."/>
            <person name="Severin A.J."/>
            <person name="Sherrier D.J."/>
            <person name="Shi R."/>
            <person name="Sims S."/>
            <person name="Singer S.R."/>
            <person name="Sinharoy S."/>
            <person name="Sterck L."/>
            <person name="Viollet A."/>
            <person name="Wang B.B."/>
            <person name="Wang K."/>
            <person name="Wang M."/>
            <person name="Wang X."/>
            <person name="Warfsmann J."/>
            <person name="Weissenbach J."/>
            <person name="White D.D."/>
            <person name="White J.D."/>
            <person name="Wiley G.B."/>
            <person name="Wincker P."/>
            <person name="Xing Y."/>
            <person name="Yang L."/>
            <person name="Yao Z."/>
            <person name="Ying F."/>
            <person name="Zhai J."/>
            <person name="Zhou L."/>
            <person name="Zuber A."/>
            <person name="Denarie J."/>
            <person name="Dixon R.A."/>
            <person name="May G.D."/>
            <person name="Schwartz D.C."/>
            <person name="Rogers J."/>
            <person name="Quetier F."/>
            <person name="Town C.D."/>
            <person name="Roe B.A."/>
        </authorList>
    </citation>
    <scope>NUCLEOTIDE SEQUENCE [LARGE SCALE GENOMIC DNA]</scope>
    <source>
        <strain evidence="1">A17</strain>
        <strain evidence="2 3">cv. Jemalong A17</strain>
    </source>
</reference>
<evidence type="ECO:0008006" key="4">
    <source>
        <dbReference type="Google" id="ProtNLM"/>
    </source>
</evidence>
<reference evidence="2" key="3">
    <citation type="submission" date="2015-04" db="UniProtKB">
        <authorList>
            <consortium name="EnsemblPlants"/>
        </authorList>
    </citation>
    <scope>IDENTIFICATION</scope>
    <source>
        <strain evidence="2">cv. Jemalong A17</strain>
    </source>
</reference>
<dbReference type="PaxDb" id="3880-AES99663"/>
<evidence type="ECO:0000313" key="2">
    <source>
        <dbReference type="EnsemblPlants" id="AES99663"/>
    </source>
</evidence>
<dbReference type="InterPro" id="IPR032675">
    <property type="entry name" value="LRR_dom_sf"/>
</dbReference>
<reference evidence="1 3" key="2">
    <citation type="journal article" date="2014" name="BMC Genomics">
        <title>An improved genome release (version Mt4.0) for the model legume Medicago truncatula.</title>
        <authorList>
            <person name="Tang H."/>
            <person name="Krishnakumar V."/>
            <person name="Bidwell S."/>
            <person name="Rosen B."/>
            <person name="Chan A."/>
            <person name="Zhou S."/>
            <person name="Gentzbittel L."/>
            <person name="Childs K.L."/>
            <person name="Yandell M."/>
            <person name="Gundlach H."/>
            <person name="Mayer K.F."/>
            <person name="Schwartz D.C."/>
            <person name="Town C.D."/>
        </authorList>
    </citation>
    <scope>GENOME REANNOTATION</scope>
    <source>
        <strain evidence="2 3">cv. Jemalong A17</strain>
    </source>
</reference>
<dbReference type="EnsemblPlants" id="AES99663">
    <property type="protein sequence ID" value="AES99663"/>
    <property type="gene ID" value="MTR_5g083390"/>
</dbReference>
<keyword evidence="3" id="KW-1185">Reference proteome</keyword>
<dbReference type="Gene3D" id="3.80.10.10">
    <property type="entry name" value="Ribonuclease Inhibitor"/>
    <property type="match status" value="1"/>
</dbReference>
<evidence type="ECO:0000313" key="3">
    <source>
        <dbReference type="Proteomes" id="UP000002051"/>
    </source>
</evidence>
<proteinExistence type="predicted"/>
<organism evidence="1 3">
    <name type="scientific">Medicago truncatula</name>
    <name type="common">Barrel medic</name>
    <name type="synonym">Medicago tribuloides</name>
    <dbReference type="NCBI Taxonomy" id="3880"/>
    <lineage>
        <taxon>Eukaryota</taxon>
        <taxon>Viridiplantae</taxon>
        <taxon>Streptophyta</taxon>
        <taxon>Embryophyta</taxon>
        <taxon>Tracheophyta</taxon>
        <taxon>Spermatophyta</taxon>
        <taxon>Magnoliopsida</taxon>
        <taxon>eudicotyledons</taxon>
        <taxon>Gunneridae</taxon>
        <taxon>Pentapetalae</taxon>
        <taxon>rosids</taxon>
        <taxon>fabids</taxon>
        <taxon>Fabales</taxon>
        <taxon>Fabaceae</taxon>
        <taxon>Papilionoideae</taxon>
        <taxon>50 kb inversion clade</taxon>
        <taxon>NPAAA clade</taxon>
        <taxon>Hologalegina</taxon>
        <taxon>IRL clade</taxon>
        <taxon>Trifolieae</taxon>
        <taxon>Medicago</taxon>
    </lineage>
</organism>
<accession>G7K783</accession>
<dbReference type="AlphaFoldDB" id="G7K783"/>
<dbReference type="Proteomes" id="UP000002051">
    <property type="component" value="Chromosome 5"/>
</dbReference>
<protein>
    <recommendedName>
        <fullName evidence="4">Non-specific serine/threonine protein kinase</fullName>
    </recommendedName>
</protein>
<gene>
    <name evidence="1" type="ordered locus">MTR_5g083390</name>
</gene>
<dbReference type="EMBL" id="CM001221">
    <property type="protein sequence ID" value="AES99663.1"/>
    <property type="molecule type" value="Genomic_DNA"/>
</dbReference>
<name>G7K783_MEDTR</name>
<sequence>MNDGLPLLLKRSGQMRFLMRDSSSNAKFNTEKLHYKKYNTILESLVNSTKLYRLNLSFNKFSIPIPTISFDNLHSLSCFNVSHNNVSGLVPTIGHRSSSSCPSPAPSLFLL</sequence>
<dbReference type="HOGENOM" id="CLU_2162171_0_0_1"/>